<dbReference type="EMBL" id="BAAAQX010000027">
    <property type="protein sequence ID" value="GAA2212518.1"/>
    <property type="molecule type" value="Genomic_DNA"/>
</dbReference>
<comment type="caution">
    <text evidence="2">The sequence shown here is derived from an EMBL/GenBank/DDBJ whole genome shotgun (WGS) entry which is preliminary data.</text>
</comment>
<feature type="region of interest" description="Disordered" evidence="1">
    <location>
        <begin position="1"/>
        <end position="66"/>
    </location>
</feature>
<name>A0ABN3CST8_9ACTN</name>
<dbReference type="Proteomes" id="UP001499843">
    <property type="component" value="Unassembled WGS sequence"/>
</dbReference>
<accession>A0ABN3CST8</accession>
<gene>
    <name evidence="2" type="ORF">GCM10009850_079800</name>
</gene>
<proteinExistence type="predicted"/>
<organism evidence="2 3">
    <name type="scientific">Nonomuraea monospora</name>
    <dbReference type="NCBI Taxonomy" id="568818"/>
    <lineage>
        <taxon>Bacteria</taxon>
        <taxon>Bacillati</taxon>
        <taxon>Actinomycetota</taxon>
        <taxon>Actinomycetes</taxon>
        <taxon>Streptosporangiales</taxon>
        <taxon>Streptosporangiaceae</taxon>
        <taxon>Nonomuraea</taxon>
    </lineage>
</organism>
<evidence type="ECO:0000313" key="3">
    <source>
        <dbReference type="Proteomes" id="UP001499843"/>
    </source>
</evidence>
<reference evidence="2 3" key="1">
    <citation type="journal article" date="2019" name="Int. J. Syst. Evol. Microbiol.">
        <title>The Global Catalogue of Microorganisms (GCM) 10K type strain sequencing project: providing services to taxonomists for standard genome sequencing and annotation.</title>
        <authorList>
            <consortium name="The Broad Institute Genomics Platform"/>
            <consortium name="The Broad Institute Genome Sequencing Center for Infectious Disease"/>
            <person name="Wu L."/>
            <person name="Ma J."/>
        </authorList>
    </citation>
    <scope>NUCLEOTIDE SEQUENCE [LARGE SCALE GENOMIC DNA]</scope>
    <source>
        <strain evidence="2 3">JCM 16114</strain>
    </source>
</reference>
<evidence type="ECO:0000313" key="2">
    <source>
        <dbReference type="EMBL" id="GAA2212518.1"/>
    </source>
</evidence>
<evidence type="ECO:0000256" key="1">
    <source>
        <dbReference type="SAM" id="MobiDB-lite"/>
    </source>
</evidence>
<feature type="compositionally biased region" description="Low complexity" evidence="1">
    <location>
        <begin position="31"/>
        <end position="48"/>
    </location>
</feature>
<dbReference type="RefSeq" id="WP_344487103.1">
    <property type="nucleotide sequence ID" value="NZ_BAAAQX010000027.1"/>
</dbReference>
<keyword evidence="3" id="KW-1185">Reference proteome</keyword>
<sequence length="130" mass="13170">MCRGNIADSHVVAPGTTHQPDHDGADPAPFPAVIPAAAAPATARSELAGQAAGPADPHGHGDVHEAADVGWELDALNAPACPEGGIRLSVHAGCRDTSYVNGQHKGQALLDAGVRRTLVVDWVTLPPKGG</sequence>
<protein>
    <submittedName>
        <fullName evidence="2">Uncharacterized protein</fullName>
    </submittedName>
</protein>
<feature type="compositionally biased region" description="Basic and acidic residues" evidence="1">
    <location>
        <begin position="57"/>
        <end position="66"/>
    </location>
</feature>